<evidence type="ECO:0000256" key="1">
    <source>
        <dbReference type="ARBA" id="ARBA00019186"/>
    </source>
</evidence>
<dbReference type="Gene3D" id="3.40.50.10900">
    <property type="entry name" value="PAC-like subunit"/>
    <property type="match status" value="1"/>
</dbReference>
<dbReference type="EMBL" id="JABWAD010000060">
    <property type="protein sequence ID" value="KAF6063674.1"/>
    <property type="molecule type" value="Genomic_DNA"/>
</dbReference>
<comment type="caution">
    <text evidence="4">The sequence shown here is derived from an EMBL/GenBank/DDBJ whole genome shotgun (WGS) entry which is preliminary data.</text>
</comment>
<dbReference type="GO" id="GO:0043248">
    <property type="term" value="P:proteasome assembly"/>
    <property type="evidence" value="ECO:0007669"/>
    <property type="project" value="TreeGrafter"/>
</dbReference>
<dbReference type="PANTHER" id="PTHR12970">
    <property type="entry name" value="PROTEASOME ASSEMBLY CHAPERONE 2"/>
    <property type="match status" value="1"/>
</dbReference>
<dbReference type="InterPro" id="IPR038389">
    <property type="entry name" value="PSMG2_sf"/>
</dbReference>
<dbReference type="GO" id="GO:0005829">
    <property type="term" value="C:cytosol"/>
    <property type="evidence" value="ECO:0007669"/>
    <property type="project" value="TreeGrafter"/>
</dbReference>
<dbReference type="Proteomes" id="UP000536275">
    <property type="component" value="Unassembled WGS sequence"/>
</dbReference>
<dbReference type="GO" id="GO:0005634">
    <property type="term" value="C:nucleus"/>
    <property type="evidence" value="ECO:0007669"/>
    <property type="project" value="TreeGrafter"/>
</dbReference>
<reference evidence="4 5" key="1">
    <citation type="submission" date="2020-03" db="EMBL/GenBank/DDBJ databases">
        <title>FDA dAtabase for Regulatory Grade micrObial Sequences (FDA-ARGOS): Supporting development and validation of Infectious Disease Dx tests.</title>
        <authorList>
            <person name="Campos J."/>
            <person name="Goldberg B."/>
            <person name="Tallon L."/>
            <person name="Sadzewicz L."/>
            <person name="Vavikolanu K."/>
            <person name="Mehta A."/>
            <person name="Aluvathingal J."/>
            <person name="Nadendla S."/>
            <person name="Nandy P."/>
            <person name="Geyer C."/>
            <person name="Yan Y."/>
            <person name="Sichtig H."/>
        </authorList>
    </citation>
    <scope>NUCLEOTIDE SEQUENCE [LARGE SCALE GENOMIC DNA]</scope>
    <source>
        <strain evidence="4 5">FDAARGOS_656</strain>
    </source>
</reference>
<name>A0A8H6BT21_CANAX</name>
<evidence type="ECO:0000256" key="2">
    <source>
        <dbReference type="ARBA" id="ARBA00023186"/>
    </source>
</evidence>
<dbReference type="Pfam" id="PF09754">
    <property type="entry name" value="PAC2"/>
    <property type="match status" value="1"/>
</dbReference>
<proteinExistence type="inferred from homology"/>
<keyword evidence="2" id="KW-0143">Chaperone</keyword>
<accession>A0A8H6BT21</accession>
<dbReference type="AlphaFoldDB" id="A0A8H6BT21"/>
<organism evidence="4 5">
    <name type="scientific">Candida albicans</name>
    <name type="common">Yeast</name>
    <dbReference type="NCBI Taxonomy" id="5476"/>
    <lineage>
        <taxon>Eukaryota</taxon>
        <taxon>Fungi</taxon>
        <taxon>Dikarya</taxon>
        <taxon>Ascomycota</taxon>
        <taxon>Saccharomycotina</taxon>
        <taxon>Pichiomycetes</taxon>
        <taxon>Debaryomycetaceae</taxon>
        <taxon>Candida/Lodderomyces clade</taxon>
        <taxon>Candida</taxon>
    </lineage>
</organism>
<evidence type="ECO:0000256" key="3">
    <source>
        <dbReference type="ARBA" id="ARBA00025745"/>
    </source>
</evidence>
<evidence type="ECO:0000313" key="5">
    <source>
        <dbReference type="Proteomes" id="UP000536275"/>
    </source>
</evidence>
<sequence>MKSSSGTSLRKVFNPDLKHSTLIIPSVSIGNVPQLAIDLLIHTHNLEKVDSLDDLYLYPFASPVDYVTEPKKGISHAAEVFHNKDLNLTLIQQRSPILPYNTKLYVTNIIIPFITSHEFDRILILDSSDAGLVEHISSGGIELYTKEDLLSESLESMKLSKEESTTAAHEDNRNSKYVRCLLENFNLSNDSNESHSNEFKDVVIDLLVSYVYEGDNFYDGENLANKVNSVLSLPAVQKWVRPVSWAGVYGDKPVPNAMEQGAFPDDDIGGAAGAITSGGAATCAGADSGAGATEVNDRFGATGAIGGTDATGCTSAGGWVQSPRCQLGHLAN</sequence>
<dbReference type="InterPro" id="IPR016562">
    <property type="entry name" value="Proteasome_assmbl_chp_2_euk"/>
</dbReference>
<dbReference type="FunFam" id="3.40.50.10900:FF:000009">
    <property type="entry name" value="Proteasome assembly chaperone 2"/>
    <property type="match status" value="1"/>
</dbReference>
<dbReference type="InterPro" id="IPR019151">
    <property type="entry name" value="Proteasome_assmbl_chaperone_2"/>
</dbReference>
<evidence type="ECO:0000313" key="4">
    <source>
        <dbReference type="EMBL" id="KAF6063674.1"/>
    </source>
</evidence>
<gene>
    <name evidence="4" type="ORF">FOB64_005302</name>
</gene>
<comment type="similarity">
    <text evidence="3">Belongs to the PSMG2 family.</text>
</comment>
<dbReference type="PANTHER" id="PTHR12970:SF1">
    <property type="entry name" value="PROTEASOME ASSEMBLY CHAPERONE 2"/>
    <property type="match status" value="1"/>
</dbReference>
<protein>
    <recommendedName>
        <fullName evidence="1">Proteasome assembly chaperone 2</fullName>
    </recommendedName>
</protein>